<evidence type="ECO:0000256" key="1">
    <source>
        <dbReference type="ARBA" id="ARBA00004635"/>
    </source>
</evidence>
<feature type="domain" description="Spore germination GerAC-like C-terminal" evidence="8">
    <location>
        <begin position="238"/>
        <end position="407"/>
    </location>
</feature>
<dbReference type="InterPro" id="IPR057336">
    <property type="entry name" value="GerAC_N"/>
</dbReference>
<evidence type="ECO:0000256" key="6">
    <source>
        <dbReference type="ARBA" id="ARBA00023139"/>
    </source>
</evidence>
<dbReference type="Pfam" id="PF25198">
    <property type="entry name" value="Spore_GerAC_N"/>
    <property type="match status" value="1"/>
</dbReference>
<dbReference type="InterPro" id="IPR038501">
    <property type="entry name" value="Spore_GerAC_C_sf"/>
</dbReference>
<evidence type="ECO:0000256" key="7">
    <source>
        <dbReference type="ARBA" id="ARBA00023288"/>
    </source>
</evidence>
<evidence type="ECO:0000256" key="2">
    <source>
        <dbReference type="ARBA" id="ARBA00007886"/>
    </source>
</evidence>
<dbReference type="EMBL" id="CP032412">
    <property type="protein sequence ID" value="AYB44621.1"/>
    <property type="molecule type" value="Genomic_DNA"/>
</dbReference>
<dbReference type="PROSITE" id="PS51257">
    <property type="entry name" value="PROKAR_LIPOPROTEIN"/>
    <property type="match status" value="1"/>
</dbReference>
<keyword evidence="11" id="KW-1185">Reference proteome</keyword>
<dbReference type="Proteomes" id="UP000266552">
    <property type="component" value="Chromosome"/>
</dbReference>
<feature type="domain" description="Spore germination protein N-terminal" evidence="9">
    <location>
        <begin position="28"/>
        <end position="229"/>
    </location>
</feature>
<dbReference type="PANTHER" id="PTHR35789">
    <property type="entry name" value="SPORE GERMINATION PROTEIN B3"/>
    <property type="match status" value="1"/>
</dbReference>
<evidence type="ECO:0000259" key="8">
    <source>
        <dbReference type="Pfam" id="PF05504"/>
    </source>
</evidence>
<comment type="subcellular location">
    <subcellularLocation>
        <location evidence="1">Membrane</location>
        <topology evidence="1">Lipid-anchor</topology>
    </subcellularLocation>
</comment>
<dbReference type="PANTHER" id="PTHR35789:SF1">
    <property type="entry name" value="SPORE GERMINATION PROTEIN B3"/>
    <property type="match status" value="1"/>
</dbReference>
<keyword evidence="6" id="KW-0564">Palmitate</keyword>
<dbReference type="AlphaFoldDB" id="A0A385TMB0"/>
<keyword evidence="7" id="KW-0449">Lipoprotein</keyword>
<dbReference type="Pfam" id="PF05504">
    <property type="entry name" value="Spore_GerAC"/>
    <property type="match status" value="1"/>
</dbReference>
<dbReference type="Gene3D" id="3.30.300.210">
    <property type="entry name" value="Nutrient germinant receptor protein C, domain 3"/>
    <property type="match status" value="1"/>
</dbReference>
<keyword evidence="3" id="KW-0309">Germination</keyword>
<dbReference type="RefSeq" id="WP_119848508.1">
    <property type="nucleotide sequence ID" value="NZ_CP032412.1"/>
</dbReference>
<proteinExistence type="inferred from homology"/>
<name>A0A385TMB0_PAELA</name>
<dbReference type="NCBIfam" id="TIGR02887">
    <property type="entry name" value="spore_ger_x_C"/>
    <property type="match status" value="1"/>
</dbReference>
<evidence type="ECO:0000313" key="11">
    <source>
        <dbReference type="Proteomes" id="UP000266552"/>
    </source>
</evidence>
<sequence length="411" mass="46159">MSKRVNTRLNLKFMILLLLCSLLTGCWDRMEIEERAVVLGISIDTADKDAEIREDEISHLRGKYPAPKQEMIQLSVQIALPGRIPLGPGEGGASGEGAQETVWVLDVVGHTVDDAMMNLQQQISGKLFFGHLRVIVVSEEFARKGMENLNDYLHRNAEVRRMAWLMVSKGKAKELMEAAPKLERVPALYLSSTLDDAVKHGKFPIDYIGTFWNNSSKKGQEGFLPYIQIMKGENVEISGMAFFIGAKLVGVTKPFEIAGYLVIKGISPAGYRGIIHIGEDSQVVTIHATNRESEIKVDIKNGLPHFTITAVTEVNVEEKNTETLPLDNSHILEEIARENERSVKELMLGLIQKTQKKESDIFGFGELVRARKPSYWNSHVKTADQWSEIYKNTTFDFRVTSKVRRVGMKAE</sequence>
<evidence type="ECO:0000313" key="10">
    <source>
        <dbReference type="EMBL" id="AYB44621.1"/>
    </source>
</evidence>
<accession>A0A385TMB0</accession>
<dbReference type="InterPro" id="IPR046953">
    <property type="entry name" value="Spore_GerAC-like_C"/>
</dbReference>
<dbReference type="GO" id="GO:0009847">
    <property type="term" value="P:spore germination"/>
    <property type="evidence" value="ECO:0007669"/>
    <property type="project" value="InterPro"/>
</dbReference>
<evidence type="ECO:0000259" key="9">
    <source>
        <dbReference type="Pfam" id="PF25198"/>
    </source>
</evidence>
<evidence type="ECO:0000256" key="5">
    <source>
        <dbReference type="ARBA" id="ARBA00023136"/>
    </source>
</evidence>
<keyword evidence="4" id="KW-0732">Signal</keyword>
<evidence type="ECO:0000256" key="3">
    <source>
        <dbReference type="ARBA" id="ARBA00022544"/>
    </source>
</evidence>
<comment type="similarity">
    <text evidence="2">Belongs to the GerABKC lipoprotein family.</text>
</comment>
<organism evidence="10 11">
    <name type="scientific">Paenibacillus lautus</name>
    <name type="common">Bacillus lautus</name>
    <dbReference type="NCBI Taxonomy" id="1401"/>
    <lineage>
        <taxon>Bacteria</taxon>
        <taxon>Bacillati</taxon>
        <taxon>Bacillota</taxon>
        <taxon>Bacilli</taxon>
        <taxon>Bacillales</taxon>
        <taxon>Paenibacillaceae</taxon>
        <taxon>Paenibacillus</taxon>
    </lineage>
</organism>
<dbReference type="KEGG" id="plw:D5F53_15655"/>
<reference evidence="10 11" key="1">
    <citation type="submission" date="2018-09" db="EMBL/GenBank/DDBJ databases">
        <title>Genome Sequence of Paenibacillus lautus Strain E7593-69, Azo Dye-Degrading Bacteria, Isolated from Commercial Tattoo Inks.</title>
        <authorList>
            <person name="Nho S.W."/>
            <person name="Kim S.-J."/>
            <person name="Kweon O."/>
            <person name="Cerniglia C.E."/>
        </authorList>
    </citation>
    <scope>NUCLEOTIDE SEQUENCE [LARGE SCALE GENOMIC DNA]</scope>
    <source>
        <strain evidence="10 11">E7593-69</strain>
    </source>
</reference>
<protein>
    <submittedName>
        <fullName evidence="10">Ger(X)C family spore germination protein</fullName>
    </submittedName>
</protein>
<dbReference type="GO" id="GO:0016020">
    <property type="term" value="C:membrane"/>
    <property type="evidence" value="ECO:0007669"/>
    <property type="project" value="UniProtKB-SubCell"/>
</dbReference>
<evidence type="ECO:0000256" key="4">
    <source>
        <dbReference type="ARBA" id="ARBA00022729"/>
    </source>
</evidence>
<keyword evidence="5" id="KW-0472">Membrane</keyword>
<gene>
    <name evidence="10" type="ORF">D5F53_15655</name>
</gene>
<dbReference type="InterPro" id="IPR008844">
    <property type="entry name" value="Spore_GerAC-like"/>
</dbReference>